<evidence type="ECO:0000313" key="1">
    <source>
        <dbReference type="EMBL" id="KPV50294.1"/>
    </source>
</evidence>
<keyword evidence="2" id="KW-1185">Reference proteome</keyword>
<feature type="non-terminal residue" evidence="1">
    <location>
        <position position="149"/>
    </location>
</feature>
<dbReference type="AlphaFoldDB" id="A0A0P9FCB1"/>
<proteinExistence type="predicted"/>
<gene>
    <name evidence="1" type="ORF">SE17_27770</name>
</gene>
<comment type="caution">
    <text evidence="1">The sequence shown here is derived from an EMBL/GenBank/DDBJ whole genome shotgun (WGS) entry which is preliminary data.</text>
</comment>
<sequence>MAPSQTLFFTIMPRGTSLDADPLPVSVLVSPRLVGETRLGAFADWLGWTRLLAERGLQLRVDCGAQSMTLAINPAPLRPELWEALFNAETLVRSHEFDDYSGGGVHSYPFRKGLALIKDLYQQIGVELALPDRAPVKREGGARARSTLR</sequence>
<protein>
    <submittedName>
        <fullName evidence="1">Uncharacterized protein</fullName>
    </submittedName>
</protein>
<organism evidence="1 2">
    <name type="scientific">Kouleothrix aurantiaca</name>
    <dbReference type="NCBI Taxonomy" id="186479"/>
    <lineage>
        <taxon>Bacteria</taxon>
        <taxon>Bacillati</taxon>
        <taxon>Chloroflexota</taxon>
        <taxon>Chloroflexia</taxon>
        <taxon>Chloroflexales</taxon>
        <taxon>Roseiflexineae</taxon>
        <taxon>Roseiflexaceae</taxon>
        <taxon>Kouleothrix</taxon>
    </lineage>
</organism>
<name>A0A0P9FCB1_9CHLR</name>
<reference evidence="1 2" key="1">
    <citation type="submission" date="2015-09" db="EMBL/GenBank/DDBJ databases">
        <title>Draft genome sequence of Kouleothrix aurantiaca JCM 19913.</title>
        <authorList>
            <person name="Hemp J."/>
        </authorList>
    </citation>
    <scope>NUCLEOTIDE SEQUENCE [LARGE SCALE GENOMIC DNA]</scope>
    <source>
        <strain evidence="1 2">COM-B</strain>
    </source>
</reference>
<evidence type="ECO:0000313" key="2">
    <source>
        <dbReference type="Proteomes" id="UP000050509"/>
    </source>
</evidence>
<accession>A0A0P9FCB1</accession>
<dbReference type="Proteomes" id="UP000050509">
    <property type="component" value="Unassembled WGS sequence"/>
</dbReference>
<dbReference type="EMBL" id="LJCR01001472">
    <property type="protein sequence ID" value="KPV50294.1"/>
    <property type="molecule type" value="Genomic_DNA"/>
</dbReference>